<dbReference type="EMBL" id="CAJFCV020000004">
    <property type="protein sequence ID" value="CAG9118245.1"/>
    <property type="molecule type" value="Genomic_DNA"/>
</dbReference>
<reference evidence="3" key="2">
    <citation type="submission" date="2020-08" db="EMBL/GenBank/DDBJ databases">
        <authorList>
            <person name="Kikuchi T."/>
        </authorList>
    </citation>
    <scope>NUCLEOTIDE SEQUENCE</scope>
    <source>
        <strain evidence="2">Ka4C1</strain>
    </source>
</reference>
<evidence type="ECO:0000313" key="5">
    <source>
        <dbReference type="Proteomes" id="UP000659654"/>
    </source>
</evidence>
<name>A0A1I7SGP8_BURXY</name>
<accession>A0A1I7SGP8</accession>
<proteinExistence type="predicted"/>
<keyword evidence="1" id="KW-0732">Signal</keyword>
<sequence length="75" mass="8523">MFQILLLFSLILMAAGAPQWGNDYGNYDRFGGRNAGYYGGNNYYERNGRWDRRGGYGGGYGGHHDGGHHHHHHDR</sequence>
<dbReference type="Proteomes" id="UP000659654">
    <property type="component" value="Unassembled WGS sequence"/>
</dbReference>
<reference evidence="6" key="1">
    <citation type="submission" date="2016-11" db="UniProtKB">
        <authorList>
            <consortium name="WormBaseParasite"/>
        </authorList>
    </citation>
    <scope>IDENTIFICATION</scope>
</reference>
<evidence type="ECO:0000313" key="6">
    <source>
        <dbReference type="WBParaSite" id="BXY_1221300.1"/>
    </source>
</evidence>
<dbReference type="Proteomes" id="UP000582659">
    <property type="component" value="Unassembled WGS sequence"/>
</dbReference>
<dbReference type="AlphaFoldDB" id="A0A1I7SGP8"/>
<evidence type="ECO:0000256" key="1">
    <source>
        <dbReference type="SAM" id="SignalP"/>
    </source>
</evidence>
<dbReference type="Proteomes" id="UP000095284">
    <property type="component" value="Unplaced"/>
</dbReference>
<gene>
    <name evidence="2" type="ORF">BXYJ_LOCUS10143</name>
</gene>
<feature type="chain" id="PRO_5036308791" evidence="1">
    <location>
        <begin position="17"/>
        <end position="75"/>
    </location>
</feature>
<keyword evidence="5" id="KW-1185">Reference proteome</keyword>
<evidence type="ECO:0000313" key="4">
    <source>
        <dbReference type="Proteomes" id="UP000095284"/>
    </source>
</evidence>
<dbReference type="EMBL" id="CAJFDI010000004">
    <property type="protein sequence ID" value="CAD5227825.1"/>
    <property type="molecule type" value="Genomic_DNA"/>
</dbReference>
<dbReference type="WBParaSite" id="BXY_1221300.1">
    <property type="protein sequence ID" value="BXY_1221300.1"/>
    <property type="gene ID" value="BXY_1221300"/>
</dbReference>
<evidence type="ECO:0000313" key="2">
    <source>
        <dbReference type="EMBL" id="CAD5227825.1"/>
    </source>
</evidence>
<protein>
    <submittedName>
        <fullName evidence="2">(pine wood nematode) hypothetical protein</fullName>
    </submittedName>
</protein>
<organism evidence="4 6">
    <name type="scientific">Bursaphelenchus xylophilus</name>
    <name type="common">Pinewood nematode worm</name>
    <name type="synonym">Aphelenchoides xylophilus</name>
    <dbReference type="NCBI Taxonomy" id="6326"/>
    <lineage>
        <taxon>Eukaryota</taxon>
        <taxon>Metazoa</taxon>
        <taxon>Ecdysozoa</taxon>
        <taxon>Nematoda</taxon>
        <taxon>Chromadorea</taxon>
        <taxon>Rhabditida</taxon>
        <taxon>Tylenchina</taxon>
        <taxon>Tylenchomorpha</taxon>
        <taxon>Aphelenchoidea</taxon>
        <taxon>Aphelenchoididae</taxon>
        <taxon>Bursaphelenchus</taxon>
    </lineage>
</organism>
<evidence type="ECO:0000313" key="3">
    <source>
        <dbReference type="EMBL" id="CAG9118245.1"/>
    </source>
</evidence>
<feature type="signal peptide" evidence="1">
    <location>
        <begin position="1"/>
        <end position="16"/>
    </location>
</feature>